<reference evidence="2 3" key="1">
    <citation type="submission" date="2015-02" db="EMBL/GenBank/DDBJ databases">
        <authorList>
            <person name="Ju K.-S."/>
            <person name="Doroghazi J.R."/>
            <person name="Metcalf W."/>
        </authorList>
    </citation>
    <scope>NUCLEOTIDE SEQUENCE [LARGE SCALE GENOMIC DNA]</scope>
    <source>
        <strain evidence="2 3">NRRL B-16140</strain>
    </source>
</reference>
<dbReference type="Pfam" id="PF21234">
    <property type="entry name" value="Phosphatase-like_N"/>
    <property type="match status" value="1"/>
</dbReference>
<sequence length="82" mass="8676">MPNPDVQLRQAIAELTLRFGGQVTNLEIWEAAEAAYASLSAGATVHAHLAVLTARRAARELALTAIGVQMPTQQKAGLTPAR</sequence>
<evidence type="ECO:0000313" key="3">
    <source>
        <dbReference type="Proteomes" id="UP000033393"/>
    </source>
</evidence>
<name>A0A0F0GGT7_LENAE</name>
<gene>
    <name evidence="2" type="ORF">UK23_36640</name>
</gene>
<comment type="caution">
    <text evidence="2">The sequence shown here is derived from an EMBL/GenBank/DDBJ whole genome shotgun (WGS) entry which is preliminary data.</text>
</comment>
<evidence type="ECO:0000259" key="1">
    <source>
        <dbReference type="Pfam" id="PF21234"/>
    </source>
</evidence>
<dbReference type="InterPro" id="IPR048716">
    <property type="entry name" value="Phosphatase-like_N"/>
</dbReference>
<feature type="domain" description="Protein-tyrosine-phosphatase-like N-terminal" evidence="1">
    <location>
        <begin position="8"/>
        <end position="61"/>
    </location>
</feature>
<dbReference type="EMBL" id="JYJG01000341">
    <property type="protein sequence ID" value="KJK42570.1"/>
    <property type="molecule type" value="Genomic_DNA"/>
</dbReference>
<dbReference type="RefSeq" id="WP_045316350.1">
    <property type="nucleotide sequence ID" value="NZ_JYJG01000341.1"/>
</dbReference>
<evidence type="ECO:0000313" key="2">
    <source>
        <dbReference type="EMBL" id="KJK42570.1"/>
    </source>
</evidence>
<accession>A0A0F0GGT7</accession>
<organism evidence="2 3">
    <name type="scientific">Lentzea aerocolonigenes</name>
    <name type="common">Lechevalieria aerocolonigenes</name>
    <name type="synonym">Saccharothrix aerocolonigenes</name>
    <dbReference type="NCBI Taxonomy" id="68170"/>
    <lineage>
        <taxon>Bacteria</taxon>
        <taxon>Bacillati</taxon>
        <taxon>Actinomycetota</taxon>
        <taxon>Actinomycetes</taxon>
        <taxon>Pseudonocardiales</taxon>
        <taxon>Pseudonocardiaceae</taxon>
        <taxon>Lentzea</taxon>
    </lineage>
</organism>
<keyword evidence="3" id="KW-1185">Reference proteome</keyword>
<protein>
    <recommendedName>
        <fullName evidence="1">Protein-tyrosine-phosphatase-like N-terminal domain-containing protein</fullName>
    </recommendedName>
</protein>
<dbReference type="AlphaFoldDB" id="A0A0F0GGT7"/>
<dbReference type="Gene3D" id="1.10.8.1060">
    <property type="entry name" value="Corynebacterium glutamicum thioredoxin-dependent arsenate reductase, N-terminal domain"/>
    <property type="match status" value="1"/>
</dbReference>
<dbReference type="NCBIfam" id="NF046112">
    <property type="entry name" value="MSMEG_6209_Nter"/>
    <property type="match status" value="1"/>
</dbReference>
<dbReference type="Proteomes" id="UP000033393">
    <property type="component" value="Unassembled WGS sequence"/>
</dbReference>
<proteinExistence type="predicted"/>